<evidence type="ECO:0000313" key="4">
    <source>
        <dbReference type="Proteomes" id="UP000464314"/>
    </source>
</evidence>
<evidence type="ECO:0008006" key="5">
    <source>
        <dbReference type="Google" id="ProtNLM"/>
    </source>
</evidence>
<dbReference type="InterPro" id="IPR009875">
    <property type="entry name" value="PilZ_domain"/>
</dbReference>
<organism evidence="3 4">
    <name type="scientific">Anaerocolumna sedimenticola</name>
    <dbReference type="NCBI Taxonomy" id="2696063"/>
    <lineage>
        <taxon>Bacteria</taxon>
        <taxon>Bacillati</taxon>
        <taxon>Bacillota</taxon>
        <taxon>Clostridia</taxon>
        <taxon>Lachnospirales</taxon>
        <taxon>Lachnospiraceae</taxon>
        <taxon>Anaerocolumna</taxon>
    </lineage>
</organism>
<accession>A0A6P1TM32</accession>
<dbReference type="GO" id="GO:0035438">
    <property type="term" value="F:cyclic-di-GMP binding"/>
    <property type="evidence" value="ECO:0007669"/>
    <property type="project" value="InterPro"/>
</dbReference>
<dbReference type="InterPro" id="IPR009926">
    <property type="entry name" value="T3SS_YcgR_PilZN"/>
</dbReference>
<name>A0A6P1TM32_9FIRM</name>
<protein>
    <recommendedName>
        <fullName evidence="5">Flagellar brake protein</fullName>
    </recommendedName>
</protein>
<evidence type="ECO:0000259" key="1">
    <source>
        <dbReference type="Pfam" id="PF07238"/>
    </source>
</evidence>
<dbReference type="AlphaFoldDB" id="A0A6P1TM32"/>
<keyword evidence="4" id="KW-1185">Reference proteome</keyword>
<dbReference type="Pfam" id="PF12945">
    <property type="entry name" value="PilZNR"/>
    <property type="match status" value="1"/>
</dbReference>
<evidence type="ECO:0000259" key="2">
    <source>
        <dbReference type="Pfam" id="PF12945"/>
    </source>
</evidence>
<dbReference type="RefSeq" id="WP_161838919.1">
    <property type="nucleotide sequence ID" value="NZ_CP048000.1"/>
</dbReference>
<sequence length="255" mass="29968">MVSDVVSIGDKLELKLLNFSTKKVENERVYKSQVLDFINDDTASILMPIEGGRIIPLSVGDKYNICFFTKKGLFQCKCVIAERGRINNIYVLNVQFTSDLEKYQRRKFYRLEYLLEFKYYFITDMEISILNKLHSNNFKDEEEKQEYINTLDNLKQECLSGTILDISGGGARFVSEHSHEHGNMIQMSMDFNNSLGIKNFNIQAMIISSNKMINRQGFYEHRVQFIDILKEEREAIIKFIFEEERCQRKKEKGRT</sequence>
<evidence type="ECO:0000313" key="3">
    <source>
        <dbReference type="EMBL" id="QHQ62094.1"/>
    </source>
</evidence>
<dbReference type="Gene3D" id="2.40.10.220">
    <property type="entry name" value="predicted glycosyltransferase like domains"/>
    <property type="match status" value="1"/>
</dbReference>
<dbReference type="Pfam" id="PF07238">
    <property type="entry name" value="PilZ"/>
    <property type="match status" value="1"/>
</dbReference>
<proteinExistence type="predicted"/>
<dbReference type="EMBL" id="CP048000">
    <property type="protein sequence ID" value="QHQ62094.1"/>
    <property type="molecule type" value="Genomic_DNA"/>
</dbReference>
<dbReference type="KEGG" id="anr:Ana3638_15955"/>
<feature type="domain" description="PilZ" evidence="1">
    <location>
        <begin position="157"/>
        <end position="242"/>
    </location>
</feature>
<gene>
    <name evidence="3" type="ORF">Ana3638_15955</name>
</gene>
<feature type="domain" description="Type III secretion system flagellar brake protein YcgR PilZN" evidence="2">
    <location>
        <begin position="8"/>
        <end position="94"/>
    </location>
</feature>
<reference evidence="3 4" key="1">
    <citation type="submission" date="2020-01" db="EMBL/GenBank/DDBJ databases">
        <title>Genome analysis of Anaerocolumna sp. CBA3638.</title>
        <authorList>
            <person name="Kim J."/>
            <person name="Roh S.W."/>
        </authorList>
    </citation>
    <scope>NUCLEOTIDE SEQUENCE [LARGE SCALE GENOMIC DNA]</scope>
    <source>
        <strain evidence="3 4">CBA3638</strain>
    </source>
</reference>
<dbReference type="Proteomes" id="UP000464314">
    <property type="component" value="Chromosome"/>
</dbReference>